<dbReference type="InterPro" id="IPR051703">
    <property type="entry name" value="NF-kappa-B_Signaling_Reg"/>
</dbReference>
<feature type="domain" description="YqaJ viral recombinase" evidence="2">
    <location>
        <begin position="566"/>
        <end position="716"/>
    </location>
</feature>
<gene>
    <name evidence="4" type="ORF">PPYR_04079</name>
</gene>
<dbReference type="SUPFAM" id="SSF52980">
    <property type="entry name" value="Restriction endonuclease-like"/>
    <property type="match status" value="1"/>
</dbReference>
<name>A0A5N4AX84_PHOPY</name>
<evidence type="ECO:0000259" key="3">
    <source>
        <dbReference type="Pfam" id="PF20700"/>
    </source>
</evidence>
<evidence type="ECO:0000313" key="4">
    <source>
        <dbReference type="EMBL" id="KAB0801893.1"/>
    </source>
</evidence>
<comment type="caution">
    <text evidence="4">The sequence shown here is derived from an EMBL/GenBank/DDBJ whole genome shotgun (WGS) entry which is preliminary data.</text>
</comment>
<dbReference type="Pfam" id="PF09588">
    <property type="entry name" value="YqaJ"/>
    <property type="match status" value="1"/>
</dbReference>
<dbReference type="EMBL" id="VVIM01000002">
    <property type="protein sequence ID" value="KAB0801893.1"/>
    <property type="molecule type" value="Genomic_DNA"/>
</dbReference>
<protein>
    <submittedName>
        <fullName evidence="4">Uncharacterized protein</fullName>
    </submittedName>
</protein>
<dbReference type="Pfam" id="PF20700">
    <property type="entry name" value="Mutator"/>
    <property type="match status" value="1"/>
</dbReference>
<dbReference type="AlphaFoldDB" id="A0A5N4AX84"/>
<dbReference type="PANTHER" id="PTHR46609">
    <property type="entry name" value="EXONUCLEASE, PHAGE-TYPE/RECB, C-TERMINAL DOMAIN-CONTAINING PROTEIN"/>
    <property type="match status" value="1"/>
</dbReference>
<sequence>MYIEKFSLGIINEHSYTYSTSVAYSAPNTSAGSSNVEQNERSLESSELRDKKSETQTPSTCNTITQKLVQMCTACPNEYSYFTEDPKKERSKINFGAVWGTLAVGSTYGHLEEFLSVIDVPPLTLYKFKQIENELANAWKDSFFSDMEENGKEERKRAIKAGQIDTDGTPYTTVYLDGGWSKRSYGHSYNASSGTAIIVGKLSGKLLYLGVRNKYCSICARAANKQIPIGQHVCYKNWSGSSSSMEADIVVEGFCRSQEMHGIRYKYFIADEDSSVYAKIRAKVPYGEQVQKVECTNHVIKNFGKALRFIKNDKNVHLQARKLLTGKIIEELGNRVQNAIYDNALGDVESLKADVVNSPYHVFKDHRSCRDIYCEDVGKLDENLSNSLRNSGLLLHIKGALDNVLKKSHKLISNETNNRAELYMAILARFNAGKRLNLTQRGSFETRSHLAGLRYDKGTSWHYSPWRNVIGESPGSHFKEYMIRQKRSREMKTEHRKNTTPYKKDLMVPTEQPNFDYGPNAEEGELTKEEFDSEVNRRLHEFQITGKDDQDLIANETLGQFDNHLYINRRKHRLTASIFGQVVKRLPTTPCHNLVKQILMPAVIKNSRAMEYGKNSESMVRERFSRENNIPVKESGLYIDLDRGYLAASPDGLIGTDGLIEIKCLWKISQERQSLMFAVKNKVVPCLELNSDGNISLKRNHNYYFQVQGQLNITNRKYCKFIVYSGDNNPLFIENIERDHEFRMSRMVPKLEKFYLDCVLPEIVRGNLQKHKLCIDPPYISEAIRKREEEKQVKLK</sequence>
<accession>A0A5N4AX84</accession>
<dbReference type="Gene3D" id="3.90.320.10">
    <property type="match status" value="1"/>
</dbReference>
<evidence type="ECO:0000313" key="5">
    <source>
        <dbReference type="Proteomes" id="UP000327044"/>
    </source>
</evidence>
<dbReference type="GO" id="GO:0006281">
    <property type="term" value="P:DNA repair"/>
    <property type="evidence" value="ECO:0007669"/>
    <property type="project" value="UniProtKB-ARBA"/>
</dbReference>
<dbReference type="InterPro" id="IPR011604">
    <property type="entry name" value="PDDEXK-like_dom_sf"/>
</dbReference>
<dbReference type="InterPro" id="IPR049012">
    <property type="entry name" value="Mutator_transp_dom"/>
</dbReference>
<evidence type="ECO:0000256" key="1">
    <source>
        <dbReference type="SAM" id="MobiDB-lite"/>
    </source>
</evidence>
<dbReference type="InterPro" id="IPR011335">
    <property type="entry name" value="Restrct_endonuc-II-like"/>
</dbReference>
<reference evidence="4 5" key="1">
    <citation type="journal article" date="2018" name="Elife">
        <title>Firefly genomes illuminate parallel origins of bioluminescence in beetles.</title>
        <authorList>
            <person name="Fallon T.R."/>
            <person name="Lower S.E."/>
            <person name="Chang C.H."/>
            <person name="Bessho-Uehara M."/>
            <person name="Martin G.J."/>
            <person name="Bewick A.J."/>
            <person name="Behringer M."/>
            <person name="Debat H.J."/>
            <person name="Wong I."/>
            <person name="Day J.C."/>
            <person name="Suvorov A."/>
            <person name="Silva C.J."/>
            <person name="Stanger-Hall K.F."/>
            <person name="Hall D.W."/>
            <person name="Schmitz R.J."/>
            <person name="Nelson D.R."/>
            <person name="Lewis S.M."/>
            <person name="Shigenobu S."/>
            <person name="Bybee S.M."/>
            <person name="Larracuente A.M."/>
            <person name="Oba Y."/>
            <person name="Weng J.K."/>
        </authorList>
    </citation>
    <scope>NUCLEOTIDE SEQUENCE [LARGE SCALE GENOMIC DNA]</scope>
    <source>
        <strain evidence="4">1611_PpyrPB1</strain>
        <tissue evidence="4">Whole body</tissue>
    </source>
</reference>
<dbReference type="PANTHER" id="PTHR46609:SF8">
    <property type="entry name" value="YQAJ VIRAL RECOMBINASE DOMAIN-CONTAINING PROTEIN"/>
    <property type="match status" value="1"/>
</dbReference>
<keyword evidence="5" id="KW-1185">Reference proteome</keyword>
<feature type="compositionally biased region" description="Basic and acidic residues" evidence="1">
    <location>
        <begin position="38"/>
        <end position="54"/>
    </location>
</feature>
<evidence type="ECO:0000259" key="2">
    <source>
        <dbReference type="Pfam" id="PF09588"/>
    </source>
</evidence>
<organism evidence="4 5">
    <name type="scientific">Photinus pyralis</name>
    <name type="common">Common eastern firefly</name>
    <name type="synonym">Lampyris pyralis</name>
    <dbReference type="NCBI Taxonomy" id="7054"/>
    <lineage>
        <taxon>Eukaryota</taxon>
        <taxon>Metazoa</taxon>
        <taxon>Ecdysozoa</taxon>
        <taxon>Arthropoda</taxon>
        <taxon>Hexapoda</taxon>
        <taxon>Insecta</taxon>
        <taxon>Pterygota</taxon>
        <taxon>Neoptera</taxon>
        <taxon>Endopterygota</taxon>
        <taxon>Coleoptera</taxon>
        <taxon>Polyphaga</taxon>
        <taxon>Elateriformia</taxon>
        <taxon>Elateroidea</taxon>
        <taxon>Lampyridae</taxon>
        <taxon>Lampyrinae</taxon>
        <taxon>Photinus</taxon>
    </lineage>
</organism>
<feature type="region of interest" description="Disordered" evidence="1">
    <location>
        <begin position="29"/>
        <end position="59"/>
    </location>
</feature>
<dbReference type="InParanoid" id="A0A5N4AX84"/>
<feature type="domain" description="Mutator-like transposase" evidence="3">
    <location>
        <begin position="64"/>
        <end position="373"/>
    </location>
</feature>
<dbReference type="Proteomes" id="UP000327044">
    <property type="component" value="Unassembled WGS sequence"/>
</dbReference>
<dbReference type="InterPro" id="IPR019080">
    <property type="entry name" value="YqaJ_viral_recombinase"/>
</dbReference>
<dbReference type="CDD" id="cd22343">
    <property type="entry name" value="PDDEXK_lambda_exonuclease-like"/>
    <property type="match status" value="1"/>
</dbReference>
<proteinExistence type="predicted"/>